<accession>A0A7W4JXZ7</accession>
<evidence type="ECO:0000313" key="2">
    <source>
        <dbReference type="Proteomes" id="UP000530320"/>
    </source>
</evidence>
<organism evidence="1 2">
    <name type="scientific">Gluconacetobacter dulcium</name>
    <dbReference type="NCBI Taxonomy" id="2729096"/>
    <lineage>
        <taxon>Bacteria</taxon>
        <taxon>Pseudomonadati</taxon>
        <taxon>Pseudomonadota</taxon>
        <taxon>Alphaproteobacteria</taxon>
        <taxon>Acetobacterales</taxon>
        <taxon>Acetobacteraceae</taxon>
        <taxon>Gluconacetobacter</taxon>
    </lineage>
</organism>
<proteinExistence type="predicted"/>
<comment type="caution">
    <text evidence="1">The sequence shown here is derived from an EMBL/GenBank/DDBJ whole genome shotgun (WGS) entry which is preliminary data.</text>
</comment>
<gene>
    <name evidence="1" type="ORF">HLH44_04720</name>
</gene>
<dbReference type="Proteomes" id="UP000530320">
    <property type="component" value="Unassembled WGS sequence"/>
</dbReference>
<dbReference type="AlphaFoldDB" id="A0A7W4JXZ7"/>
<dbReference type="EMBL" id="JABEQP010000002">
    <property type="protein sequence ID" value="MBB2196774.1"/>
    <property type="molecule type" value="Genomic_DNA"/>
</dbReference>
<reference evidence="1 2" key="1">
    <citation type="submission" date="2020-04" db="EMBL/GenBank/DDBJ databases">
        <title>Description of novel Gluconacetobacter.</title>
        <authorList>
            <person name="Sombolestani A."/>
        </authorList>
    </citation>
    <scope>NUCLEOTIDE SEQUENCE [LARGE SCALE GENOMIC DNA]</scope>
    <source>
        <strain evidence="1 2">LMG 22058</strain>
    </source>
</reference>
<evidence type="ECO:0000313" key="1">
    <source>
        <dbReference type="EMBL" id="MBB2196774.1"/>
    </source>
</evidence>
<evidence type="ECO:0008006" key="3">
    <source>
        <dbReference type="Google" id="ProtNLM"/>
    </source>
</evidence>
<sequence length="114" mass="12524">MGYEDLVDHDRLRHDPVLAILAGKLDARRARCAPLAGKSTLNWLELSRAEPGRYHRIKHDPSAIEARFVDIFLDAHRAAPACGSCCAPIPGFPLADPRLLEPGTACRRQGGMDQ</sequence>
<name>A0A7W4JXZ7_9PROT</name>
<protein>
    <recommendedName>
        <fullName evidence="3">Transposase</fullName>
    </recommendedName>
</protein>